<dbReference type="SUPFAM" id="SSF51182">
    <property type="entry name" value="RmlC-like cupins"/>
    <property type="match status" value="1"/>
</dbReference>
<comment type="similarity">
    <text evidence="1 3">Belongs to the pirin family.</text>
</comment>
<protein>
    <submittedName>
        <fullName evidence="6">Pirin-like protein</fullName>
    </submittedName>
</protein>
<reference evidence="6 7" key="1">
    <citation type="submission" date="2010-04" db="EMBL/GenBank/DDBJ databases">
        <title>The genome of Herbaspirillum seropedicae SmR1, an endophytic, nitrogen-fixing, plant-growth promoting beta-Proteobacteria.</title>
        <authorList>
            <person name="Pedrosa F.O."/>
            <person name="Monteiro R.A."/>
            <person name="Wassem R."/>
            <person name="Cruz L.M."/>
            <person name="Ayub R.A."/>
            <person name="Colauto N.B."/>
            <person name="Fernandez M.A."/>
            <person name="Fungaro M.H.P."/>
            <person name="Grisard E.C."/>
            <person name="Hungria M."/>
            <person name="Madeira H.M.F."/>
            <person name="Nodari R.O."/>
            <person name="Osaku C.A."/>
            <person name="Petzl-Erler M.L."/>
            <person name="Terenzi H."/>
            <person name="Vieira L.G.E."/>
            <person name="Almeida M.I.M."/>
            <person name="Alves L.R."/>
            <person name="Arantes O.M.N."/>
            <person name="Balsanelli E."/>
            <person name="Barcellos F.G."/>
            <person name="Baura V.A."/>
            <person name="Binde D.R."/>
            <person name="Campo R.J."/>
            <person name="Chubatsu L.S."/>
            <person name="Chueire L.M.O."/>
            <person name="Ciferri R.R."/>
            <person name="Correa L.C."/>
            <person name="da Conceicao Silva J.L."/>
            <person name="Dabul A.N.G."/>
            <person name="Dambros B.P."/>
            <person name="Faoro H."/>
            <person name="Favetti A."/>
            <person name="Friedermann G."/>
            <person name="Furlaneto M.C."/>
            <person name="Gasques L.S."/>
            <person name="Gimenes C.C.T."/>
            <person name="Gioppo N.M.R."/>
            <person name="Glienke-Blanco C."/>
            <person name="Godoy L.P."/>
            <person name="Guerra M.P."/>
            <person name="Karp S."/>
            <person name="Kava-Cordeiro V."/>
            <person name="Margarido V.P."/>
            <person name="Mathioni S.M."/>
            <person name="Menck-Soares M.A."/>
            <person name="Murace N.K."/>
            <person name="Nicolas M.F."/>
            <person name="Oliveira C.E.C."/>
            <person name="Pagnan N.A.B."/>
            <person name="Pamphile J.A."/>
            <person name="Patussi E.V."/>
            <person name="Pereira L.F.P."/>
            <person name="Pereira-Ferrari L."/>
            <person name="Pinto F.G.S."/>
            <person name="Precoma C."/>
            <person name="Prioli A.J."/>
            <person name="Prioli S.M.A.P."/>
            <person name="Raittz R.T."/>
            <person name="Ramos H.J.O."/>
            <person name="Ribeiro E.M.S.F."/>
            <person name="Rigo L.U."/>
            <person name="Rocha C.L.M.S.C."/>
            <person name="Rocha S.N."/>
            <person name="Santos K."/>
            <person name="Satori D."/>
            <person name="Silva A.G."/>
            <person name="Simao R.C.G."/>
            <person name="Soares M.A.M."/>
            <person name="Souza E.M."/>
            <person name="Steffens M.B.R."/>
            <person name="Steindel M."/>
            <person name="Tadra-Sfeir M.Z."/>
            <person name="Takahashi E.K."/>
            <person name="Torres R.A."/>
            <person name="Valle J.S."/>
            <person name="Vernal J.I."/>
            <person name="Vilas-Boas L.A."/>
            <person name="Watanabe M.A.E."/>
            <person name="Weiss V.A."/>
            <person name="Yates M.A."/>
            <person name="Souza E.M."/>
        </authorList>
    </citation>
    <scope>NUCLEOTIDE SEQUENCE [LARGE SCALE GENOMIC DNA]</scope>
    <source>
        <strain evidence="6 7">SmR1</strain>
    </source>
</reference>
<dbReference type="PIRSF" id="PIRSF006232">
    <property type="entry name" value="Pirin"/>
    <property type="match status" value="1"/>
</dbReference>
<feature type="binding site" evidence="2">
    <location>
        <position position="109"/>
    </location>
    <ligand>
        <name>Fe cation</name>
        <dbReference type="ChEBI" id="CHEBI:24875"/>
    </ligand>
</feature>
<dbReference type="InterPro" id="IPR008778">
    <property type="entry name" value="Pirin_C_dom"/>
</dbReference>
<dbReference type="AlphaFoldDB" id="D8IWL1"/>
<dbReference type="InterPro" id="IPR012093">
    <property type="entry name" value="Pirin"/>
</dbReference>
<dbReference type="InterPro" id="IPR003829">
    <property type="entry name" value="Pirin_N_dom"/>
</dbReference>
<evidence type="ECO:0000256" key="1">
    <source>
        <dbReference type="ARBA" id="ARBA00008416"/>
    </source>
</evidence>
<organism evidence="6 7">
    <name type="scientific">Herbaspirillum seropedicae (strain SmR1)</name>
    <dbReference type="NCBI Taxonomy" id="757424"/>
    <lineage>
        <taxon>Bacteria</taxon>
        <taxon>Pseudomonadati</taxon>
        <taxon>Pseudomonadota</taxon>
        <taxon>Betaproteobacteria</taxon>
        <taxon>Burkholderiales</taxon>
        <taxon>Oxalobacteraceae</taxon>
        <taxon>Herbaspirillum</taxon>
    </lineage>
</organism>
<dbReference type="EMBL" id="CP002039">
    <property type="protein sequence ID" value="ADJ64031.1"/>
    <property type="molecule type" value="Genomic_DNA"/>
</dbReference>
<feature type="binding site" evidence="2">
    <location>
        <position position="65"/>
    </location>
    <ligand>
        <name>Fe cation</name>
        <dbReference type="ChEBI" id="CHEBI:24875"/>
    </ligand>
</feature>
<dbReference type="STRING" id="757424.Hsero_2532"/>
<keyword evidence="2" id="KW-0408">Iron</keyword>
<keyword evidence="2" id="KW-0479">Metal-binding</keyword>
<evidence type="ECO:0000259" key="4">
    <source>
        <dbReference type="Pfam" id="PF02678"/>
    </source>
</evidence>
<proteinExistence type="inferred from homology"/>
<dbReference type="HOGENOM" id="CLU_045717_5_0_4"/>
<sequence>MSMSTPLYTRQIERLVNGIPTQDGAGVSLTRVLTHDLQRRLDPFLMLDAFHSDEPSDYLAGFPDHPHRGFETVTYMLAGRMRHRDNAGNEGLLEPGGMQWMTAGRGLVHSELPEQENGLMSGFQLWVNLAGKDKMTEPGYQDIPAAGIPETSPQPGVRVRVLAGSAFGTDGAIRRATTEPLYLDLALEAGTTLALPIPATHNAFLYVYEGALAVGAADGETRPAEAGRMAVLSNVPGSAGVTVRAEQASRFLLIAGKPLNEPITQWGPFVMNTREQVEQAIDDFRAGRF</sequence>
<dbReference type="InterPro" id="IPR011051">
    <property type="entry name" value="RmlC_Cupin_sf"/>
</dbReference>
<evidence type="ECO:0000313" key="7">
    <source>
        <dbReference type="Proteomes" id="UP000000329"/>
    </source>
</evidence>
<dbReference type="KEGG" id="hse:Hsero_2532"/>
<name>D8IWL1_HERSS</name>
<dbReference type="Pfam" id="PF05726">
    <property type="entry name" value="Pirin_C"/>
    <property type="match status" value="1"/>
</dbReference>
<dbReference type="eggNOG" id="COG1741">
    <property type="taxonomic scope" value="Bacteria"/>
</dbReference>
<feature type="domain" description="Pirin N-terminal" evidence="4">
    <location>
        <begin position="30"/>
        <end position="127"/>
    </location>
</feature>
<evidence type="ECO:0000259" key="5">
    <source>
        <dbReference type="Pfam" id="PF05726"/>
    </source>
</evidence>
<dbReference type="PANTHER" id="PTHR13903:SF8">
    <property type="entry name" value="PIRIN"/>
    <property type="match status" value="1"/>
</dbReference>
<dbReference type="Gene3D" id="2.60.120.10">
    <property type="entry name" value="Jelly Rolls"/>
    <property type="match status" value="2"/>
</dbReference>
<dbReference type="GO" id="GO:0046872">
    <property type="term" value="F:metal ion binding"/>
    <property type="evidence" value="ECO:0007669"/>
    <property type="project" value="UniProtKB-KW"/>
</dbReference>
<dbReference type="CDD" id="cd02909">
    <property type="entry name" value="cupin_pirin_N"/>
    <property type="match status" value="1"/>
</dbReference>
<feature type="binding site" evidence="2">
    <location>
        <position position="67"/>
    </location>
    <ligand>
        <name>Fe cation</name>
        <dbReference type="ChEBI" id="CHEBI:24875"/>
    </ligand>
</feature>
<dbReference type="Proteomes" id="UP000000329">
    <property type="component" value="Chromosome"/>
</dbReference>
<evidence type="ECO:0000256" key="3">
    <source>
        <dbReference type="RuleBase" id="RU003457"/>
    </source>
</evidence>
<dbReference type="Pfam" id="PF02678">
    <property type="entry name" value="Pirin"/>
    <property type="match status" value="1"/>
</dbReference>
<dbReference type="PANTHER" id="PTHR13903">
    <property type="entry name" value="PIRIN-RELATED"/>
    <property type="match status" value="1"/>
</dbReference>
<feature type="binding site" evidence="2">
    <location>
        <position position="111"/>
    </location>
    <ligand>
        <name>Fe cation</name>
        <dbReference type="ChEBI" id="CHEBI:24875"/>
    </ligand>
</feature>
<dbReference type="InterPro" id="IPR014710">
    <property type="entry name" value="RmlC-like_jellyroll"/>
</dbReference>
<evidence type="ECO:0000256" key="2">
    <source>
        <dbReference type="PIRSR" id="PIRSR006232-1"/>
    </source>
</evidence>
<keyword evidence="7" id="KW-1185">Reference proteome</keyword>
<accession>D8IWL1</accession>
<evidence type="ECO:0000313" key="6">
    <source>
        <dbReference type="EMBL" id="ADJ64031.1"/>
    </source>
</evidence>
<comment type="cofactor">
    <cofactor evidence="2">
        <name>Fe cation</name>
        <dbReference type="ChEBI" id="CHEBI:24875"/>
    </cofactor>
    <text evidence="2">Binds 1 Fe cation per subunit.</text>
</comment>
<feature type="domain" description="Pirin C-terminal" evidence="5">
    <location>
        <begin position="182"/>
        <end position="289"/>
    </location>
</feature>
<dbReference type="CDD" id="cd02247">
    <property type="entry name" value="cupin_pirin_C"/>
    <property type="match status" value="1"/>
</dbReference>
<gene>
    <name evidence="6" type="ordered locus">Hsero_2532</name>
</gene>